<feature type="chain" id="PRO_5030553812" evidence="2">
    <location>
        <begin position="21"/>
        <end position="173"/>
    </location>
</feature>
<feature type="domain" description="Peptidase A2" evidence="3">
    <location>
        <begin position="76"/>
        <end position="154"/>
    </location>
</feature>
<dbReference type="InterPro" id="IPR034122">
    <property type="entry name" value="Retropepsin-like_bacterial"/>
</dbReference>
<keyword evidence="5" id="KW-1185">Reference proteome</keyword>
<dbReference type="InterPro" id="IPR001995">
    <property type="entry name" value="Peptidase_A2_cat"/>
</dbReference>
<gene>
    <name evidence="4" type="ORF">FHS75_002602</name>
</gene>
<dbReference type="PROSITE" id="PS00141">
    <property type="entry name" value="ASP_PROTEASE"/>
    <property type="match status" value="1"/>
</dbReference>
<dbReference type="NCBIfam" id="TIGR02281">
    <property type="entry name" value="clan_AA_DTGA"/>
    <property type="match status" value="1"/>
</dbReference>
<organism evidence="4 5">
    <name type="scientific">Novosphingobium marinum</name>
    <dbReference type="NCBI Taxonomy" id="1514948"/>
    <lineage>
        <taxon>Bacteria</taxon>
        <taxon>Pseudomonadati</taxon>
        <taxon>Pseudomonadota</taxon>
        <taxon>Alphaproteobacteria</taxon>
        <taxon>Sphingomonadales</taxon>
        <taxon>Sphingomonadaceae</taxon>
        <taxon>Novosphingobium</taxon>
    </lineage>
</organism>
<dbReference type="CDD" id="cd05483">
    <property type="entry name" value="retropepsin_like_bacteria"/>
    <property type="match status" value="1"/>
</dbReference>
<dbReference type="Pfam" id="PF13975">
    <property type="entry name" value="gag-asp_proteas"/>
    <property type="match status" value="1"/>
</dbReference>
<dbReference type="AlphaFoldDB" id="A0A7Y9XZP5"/>
<keyword evidence="1" id="KW-0378">Hydrolase</keyword>
<dbReference type="InterPro" id="IPR021109">
    <property type="entry name" value="Peptidase_aspartic_dom_sf"/>
</dbReference>
<protein>
    <submittedName>
        <fullName evidence="4">Clan AA aspartic protease (TIGR02281 family)</fullName>
    </submittedName>
</protein>
<dbReference type="RefSeq" id="WP_179408090.1">
    <property type="nucleotide sequence ID" value="NZ_BMGF01000004.1"/>
</dbReference>
<evidence type="ECO:0000313" key="5">
    <source>
        <dbReference type="Proteomes" id="UP000522081"/>
    </source>
</evidence>
<dbReference type="Proteomes" id="UP000522081">
    <property type="component" value="Unassembled WGS sequence"/>
</dbReference>
<keyword evidence="2" id="KW-0732">Signal</keyword>
<dbReference type="Gene3D" id="2.40.70.10">
    <property type="entry name" value="Acid Proteases"/>
    <property type="match status" value="1"/>
</dbReference>
<evidence type="ECO:0000313" key="4">
    <source>
        <dbReference type="EMBL" id="NYH96270.1"/>
    </source>
</evidence>
<evidence type="ECO:0000256" key="1">
    <source>
        <dbReference type="ARBA" id="ARBA00022801"/>
    </source>
</evidence>
<feature type="signal peptide" evidence="2">
    <location>
        <begin position="1"/>
        <end position="20"/>
    </location>
</feature>
<evidence type="ECO:0000256" key="2">
    <source>
        <dbReference type="SAM" id="SignalP"/>
    </source>
</evidence>
<comment type="caution">
    <text evidence="4">The sequence shown here is derived from an EMBL/GenBank/DDBJ whole genome shotgun (WGS) entry which is preliminary data.</text>
</comment>
<sequence>MSRNLFLVLAGALAFAFVFDDPVAMTGTSAEADAPEKQGVHLATTANGFDREWNTVINRDPAGRFTLTAQVNGMDIPFLVDTGADIVALTVDEADNLGIYLDRNDMQPIMQTASGVGHGAEIRLDRLDVGGQEFRDVPAVVVEGLTVNLLGQSVLRRFGKLEMHSDRMVIHHK</sequence>
<accession>A0A7Y9XZP5</accession>
<dbReference type="GO" id="GO:0004190">
    <property type="term" value="F:aspartic-type endopeptidase activity"/>
    <property type="evidence" value="ECO:0007669"/>
    <property type="project" value="InterPro"/>
</dbReference>
<evidence type="ECO:0000259" key="3">
    <source>
        <dbReference type="PROSITE" id="PS50175"/>
    </source>
</evidence>
<dbReference type="SUPFAM" id="SSF50630">
    <property type="entry name" value="Acid proteases"/>
    <property type="match status" value="1"/>
</dbReference>
<dbReference type="InterPro" id="IPR001969">
    <property type="entry name" value="Aspartic_peptidase_AS"/>
</dbReference>
<dbReference type="GO" id="GO:0006508">
    <property type="term" value="P:proteolysis"/>
    <property type="evidence" value="ECO:0007669"/>
    <property type="project" value="UniProtKB-KW"/>
</dbReference>
<proteinExistence type="predicted"/>
<name>A0A7Y9XZP5_9SPHN</name>
<keyword evidence="4" id="KW-0645">Protease</keyword>
<reference evidence="4 5" key="1">
    <citation type="submission" date="2020-07" db="EMBL/GenBank/DDBJ databases">
        <title>Genomic Encyclopedia of Type Strains, Phase IV (KMG-IV): sequencing the most valuable type-strain genomes for metagenomic binning, comparative biology and taxonomic classification.</title>
        <authorList>
            <person name="Goeker M."/>
        </authorList>
    </citation>
    <scope>NUCLEOTIDE SEQUENCE [LARGE SCALE GENOMIC DNA]</scope>
    <source>
        <strain evidence="4 5">DSM 29043</strain>
    </source>
</reference>
<dbReference type="PROSITE" id="PS50175">
    <property type="entry name" value="ASP_PROT_RETROV"/>
    <property type="match status" value="1"/>
</dbReference>
<dbReference type="InterPro" id="IPR011969">
    <property type="entry name" value="Clan_AA_Asp_peptidase_C"/>
</dbReference>
<dbReference type="EMBL" id="JACBZF010000004">
    <property type="protein sequence ID" value="NYH96270.1"/>
    <property type="molecule type" value="Genomic_DNA"/>
</dbReference>